<evidence type="ECO:0000313" key="2">
    <source>
        <dbReference type="Proteomes" id="UP000002640"/>
    </source>
</evidence>
<dbReference type="OMA" id="CRAFSAC"/>
<accession>G4ZLR0</accession>
<protein>
    <submittedName>
        <fullName evidence="1">Uncharacterized protein</fullName>
    </submittedName>
</protein>
<reference evidence="1 2" key="1">
    <citation type="journal article" date="2006" name="Science">
        <title>Phytophthora genome sequences uncover evolutionary origins and mechanisms of pathogenesis.</title>
        <authorList>
            <person name="Tyler B.M."/>
            <person name="Tripathy S."/>
            <person name="Zhang X."/>
            <person name="Dehal P."/>
            <person name="Jiang R.H."/>
            <person name="Aerts A."/>
            <person name="Arredondo F.D."/>
            <person name="Baxter L."/>
            <person name="Bensasson D."/>
            <person name="Beynon J.L."/>
            <person name="Chapman J."/>
            <person name="Damasceno C.M."/>
            <person name="Dorrance A.E."/>
            <person name="Dou D."/>
            <person name="Dickerman A.W."/>
            <person name="Dubchak I.L."/>
            <person name="Garbelotto M."/>
            <person name="Gijzen M."/>
            <person name="Gordon S.G."/>
            <person name="Govers F."/>
            <person name="Grunwald N.J."/>
            <person name="Huang W."/>
            <person name="Ivors K.L."/>
            <person name="Jones R.W."/>
            <person name="Kamoun S."/>
            <person name="Krampis K."/>
            <person name="Lamour K.H."/>
            <person name="Lee M.K."/>
            <person name="McDonald W.H."/>
            <person name="Medina M."/>
            <person name="Meijer H.J."/>
            <person name="Nordberg E.K."/>
            <person name="Maclean D.J."/>
            <person name="Ospina-Giraldo M.D."/>
            <person name="Morris P.F."/>
            <person name="Phuntumart V."/>
            <person name="Putnam N.H."/>
            <person name="Rash S."/>
            <person name="Rose J.K."/>
            <person name="Sakihama Y."/>
            <person name="Salamov A.A."/>
            <person name="Savidor A."/>
            <person name="Scheuring C.F."/>
            <person name="Smith B.M."/>
            <person name="Sobral B.W."/>
            <person name="Terry A."/>
            <person name="Torto-Alalibo T.A."/>
            <person name="Win J."/>
            <person name="Xu Z."/>
            <person name="Zhang H."/>
            <person name="Grigoriev I.V."/>
            <person name="Rokhsar D.S."/>
            <person name="Boore J.L."/>
        </authorList>
    </citation>
    <scope>NUCLEOTIDE SEQUENCE [LARGE SCALE GENOMIC DNA]</scope>
    <source>
        <strain evidence="1 2">P6497</strain>
    </source>
</reference>
<dbReference type="AlphaFoldDB" id="G4ZLR0"/>
<dbReference type="GeneID" id="20663548"/>
<dbReference type="Proteomes" id="UP000002640">
    <property type="component" value="Unassembled WGS sequence"/>
</dbReference>
<gene>
    <name evidence="1" type="ORF">PHYSODRAFT_561025</name>
</gene>
<dbReference type="KEGG" id="psoj:PHYSODRAFT_561025"/>
<organism evidence="1 2">
    <name type="scientific">Phytophthora sojae (strain P6497)</name>
    <name type="common">Soybean stem and root rot agent</name>
    <name type="synonym">Phytophthora megasperma f. sp. glycines</name>
    <dbReference type="NCBI Taxonomy" id="1094619"/>
    <lineage>
        <taxon>Eukaryota</taxon>
        <taxon>Sar</taxon>
        <taxon>Stramenopiles</taxon>
        <taxon>Oomycota</taxon>
        <taxon>Peronosporomycetes</taxon>
        <taxon>Peronosporales</taxon>
        <taxon>Peronosporaceae</taxon>
        <taxon>Phytophthora</taxon>
    </lineage>
</organism>
<proteinExistence type="predicted"/>
<keyword evidence="2" id="KW-1185">Reference proteome</keyword>
<dbReference type="RefSeq" id="XP_009528702.1">
    <property type="nucleotide sequence ID" value="XM_009530407.1"/>
</dbReference>
<name>G4ZLR0_PHYSP</name>
<evidence type="ECO:0000313" key="1">
    <source>
        <dbReference type="EMBL" id="EGZ14953.1"/>
    </source>
</evidence>
<dbReference type="InParanoid" id="G4ZLR0"/>
<dbReference type="EMBL" id="JH159155">
    <property type="protein sequence ID" value="EGZ14953.1"/>
    <property type="molecule type" value="Genomic_DNA"/>
</dbReference>
<sequence>MVSDGFITSSESLLEHQTSFIYGFDNPESTASSGALVDADDVCSSTTSGLCIKLRFTGADQLAPIFLRKLQSIHAALSSSIGLPPGSSVAGSTSTYPAPWVLVGAQSLGGDTSWSFFVGGSSSSGNAQSFRLTFEAVNSMQDMTTTTPFTIDLEFVPDDPTVIPIVRRRQFGDLAVVDTTGQPEPAFITSEIPDLIDDGDEVTGITITLDLEQPRLGGLYSGSQLDDVAPTCSECTTLLEDCSSSPECRAFSACMGVLLEADLTLIATMLEKDDIDSSVDATWLLQDCLSPSDGTEWSSTVRELLESSYACLWAKSCPLAYSTTIGRQIVLDYSPGEQILTFDLASGFASVSFELGNWAYSFVEDFTANATEVTAQLDTMLMEMYRTALSNVATVKSALVTTEDSNTGVVTAQLTILYEFLGALPQPYVAENGGSLACNTTEEALHLRVLAIT</sequence>